<dbReference type="EMBL" id="JANPWB010000014">
    <property type="protein sequence ID" value="KAJ1096610.1"/>
    <property type="molecule type" value="Genomic_DNA"/>
</dbReference>
<sequence>MQLWGPLADTGATFHHLAGALCPWKTRETCRDDSGADETGSDPTGKRNLRDGYRLWLPQEWNSLPHRRKHGLGWSICLTWTRRRLSTTGPGPLTAEEAQEERQRVVAAVALMRDSSLSNLSPAREMIKEQTDSDSESVASTHSSVILPVVTPGTSDELI</sequence>
<organism evidence="2 3">
    <name type="scientific">Pleurodeles waltl</name>
    <name type="common">Iberian ribbed newt</name>
    <dbReference type="NCBI Taxonomy" id="8319"/>
    <lineage>
        <taxon>Eukaryota</taxon>
        <taxon>Metazoa</taxon>
        <taxon>Chordata</taxon>
        <taxon>Craniata</taxon>
        <taxon>Vertebrata</taxon>
        <taxon>Euteleostomi</taxon>
        <taxon>Amphibia</taxon>
        <taxon>Batrachia</taxon>
        <taxon>Caudata</taxon>
        <taxon>Salamandroidea</taxon>
        <taxon>Salamandridae</taxon>
        <taxon>Pleurodelinae</taxon>
        <taxon>Pleurodeles</taxon>
    </lineage>
</organism>
<accession>A0AAV7M1D0</accession>
<protein>
    <submittedName>
        <fullName evidence="2">Uncharacterized protein</fullName>
    </submittedName>
</protein>
<gene>
    <name evidence="2" type="ORF">NDU88_001745</name>
</gene>
<proteinExistence type="predicted"/>
<name>A0AAV7M1D0_PLEWA</name>
<evidence type="ECO:0000313" key="3">
    <source>
        <dbReference type="Proteomes" id="UP001066276"/>
    </source>
</evidence>
<keyword evidence="3" id="KW-1185">Reference proteome</keyword>
<comment type="caution">
    <text evidence="2">The sequence shown here is derived from an EMBL/GenBank/DDBJ whole genome shotgun (WGS) entry which is preliminary data.</text>
</comment>
<dbReference type="AlphaFoldDB" id="A0AAV7M1D0"/>
<evidence type="ECO:0000256" key="1">
    <source>
        <dbReference type="SAM" id="MobiDB-lite"/>
    </source>
</evidence>
<dbReference type="Proteomes" id="UP001066276">
    <property type="component" value="Chromosome 10"/>
</dbReference>
<feature type="region of interest" description="Disordered" evidence="1">
    <location>
        <begin position="29"/>
        <end position="49"/>
    </location>
</feature>
<reference evidence="2" key="1">
    <citation type="journal article" date="2022" name="bioRxiv">
        <title>Sequencing and chromosome-scale assembly of the giantPleurodeles waltlgenome.</title>
        <authorList>
            <person name="Brown T."/>
            <person name="Elewa A."/>
            <person name="Iarovenko S."/>
            <person name="Subramanian E."/>
            <person name="Araus A.J."/>
            <person name="Petzold A."/>
            <person name="Susuki M."/>
            <person name="Suzuki K.-i.T."/>
            <person name="Hayashi T."/>
            <person name="Toyoda A."/>
            <person name="Oliveira C."/>
            <person name="Osipova E."/>
            <person name="Leigh N.D."/>
            <person name="Simon A."/>
            <person name="Yun M.H."/>
        </authorList>
    </citation>
    <scope>NUCLEOTIDE SEQUENCE</scope>
    <source>
        <strain evidence="2">20211129_DDA</strain>
        <tissue evidence="2">Liver</tissue>
    </source>
</reference>
<evidence type="ECO:0000313" key="2">
    <source>
        <dbReference type="EMBL" id="KAJ1096610.1"/>
    </source>
</evidence>